<proteinExistence type="predicted"/>
<keyword evidence="3" id="KW-1185">Reference proteome</keyword>
<name>A0ABV8DZ24_9NOCA</name>
<sequence>MTQPHDSDDGAGDAETREDRIVDGGSEAPGNLAGPGPGDDQDEDPDT</sequence>
<feature type="compositionally biased region" description="Basic and acidic residues" evidence="1">
    <location>
        <begin position="1"/>
        <end position="22"/>
    </location>
</feature>
<evidence type="ECO:0000256" key="1">
    <source>
        <dbReference type="SAM" id="MobiDB-lite"/>
    </source>
</evidence>
<organism evidence="2 3">
    <name type="scientific">Nocardia jiangsuensis</name>
    <dbReference type="NCBI Taxonomy" id="1691563"/>
    <lineage>
        <taxon>Bacteria</taxon>
        <taxon>Bacillati</taxon>
        <taxon>Actinomycetota</taxon>
        <taxon>Actinomycetes</taxon>
        <taxon>Mycobacteriales</taxon>
        <taxon>Nocardiaceae</taxon>
        <taxon>Nocardia</taxon>
    </lineage>
</organism>
<evidence type="ECO:0000313" key="3">
    <source>
        <dbReference type="Proteomes" id="UP001595696"/>
    </source>
</evidence>
<feature type="region of interest" description="Disordered" evidence="1">
    <location>
        <begin position="1"/>
        <end position="47"/>
    </location>
</feature>
<dbReference type="Proteomes" id="UP001595696">
    <property type="component" value="Unassembled WGS sequence"/>
</dbReference>
<accession>A0ABV8DZ24</accession>
<protein>
    <submittedName>
        <fullName evidence="2">Uncharacterized protein</fullName>
    </submittedName>
</protein>
<evidence type="ECO:0000313" key="2">
    <source>
        <dbReference type="EMBL" id="MFC3965356.1"/>
    </source>
</evidence>
<gene>
    <name evidence="2" type="ORF">ACFO0B_25485</name>
</gene>
<dbReference type="RefSeq" id="WP_378615104.1">
    <property type="nucleotide sequence ID" value="NZ_JBHSAX010000019.1"/>
</dbReference>
<dbReference type="EMBL" id="JBHSAX010000019">
    <property type="protein sequence ID" value="MFC3965356.1"/>
    <property type="molecule type" value="Genomic_DNA"/>
</dbReference>
<comment type="caution">
    <text evidence="2">The sequence shown here is derived from an EMBL/GenBank/DDBJ whole genome shotgun (WGS) entry which is preliminary data.</text>
</comment>
<reference evidence="3" key="1">
    <citation type="journal article" date="2019" name="Int. J. Syst. Evol. Microbiol.">
        <title>The Global Catalogue of Microorganisms (GCM) 10K type strain sequencing project: providing services to taxonomists for standard genome sequencing and annotation.</title>
        <authorList>
            <consortium name="The Broad Institute Genomics Platform"/>
            <consortium name="The Broad Institute Genome Sequencing Center for Infectious Disease"/>
            <person name="Wu L."/>
            <person name="Ma J."/>
        </authorList>
    </citation>
    <scope>NUCLEOTIDE SEQUENCE [LARGE SCALE GENOMIC DNA]</scope>
    <source>
        <strain evidence="3">CGMCC 4.7330</strain>
    </source>
</reference>